<protein>
    <submittedName>
        <fullName evidence="3">DUF341 domain protein</fullName>
    </submittedName>
</protein>
<feature type="domain" description="Serine hydrolase" evidence="2">
    <location>
        <begin position="2"/>
        <end position="197"/>
    </location>
</feature>
<dbReference type="Pfam" id="PF03959">
    <property type="entry name" value="FSH1"/>
    <property type="match status" value="1"/>
</dbReference>
<evidence type="ECO:0000256" key="1">
    <source>
        <dbReference type="ARBA" id="ARBA00022801"/>
    </source>
</evidence>
<name>A0A132B663_MOLSC</name>
<proteinExistence type="predicted"/>
<dbReference type="GO" id="GO:0005737">
    <property type="term" value="C:cytoplasm"/>
    <property type="evidence" value="ECO:0007669"/>
    <property type="project" value="TreeGrafter"/>
</dbReference>
<gene>
    <name evidence="3" type="ORF">LY89DRAFT_691556</name>
</gene>
<sequence>MRFLCLHGIGTSSQILKMQTAAIRYELADQHTYQFVQGVVPWPMASGLKLLSDPSAEHWAYYDIGEGVASSLATALEQLKAYLAAEGPFDGVLGFSQGAGLAAMFLVQRYYEDPLATPPFKLAIFFSPVSVYDPVAYQKSGEVKILDGPVDQKYVIRIPTAIIYGEEDSRRHECEGLVSSCDPTKLSVLVQKGGHEIAGIGLRSELAGTVNTIRRVIYLAQLSPRTH</sequence>
<dbReference type="GO" id="GO:0016787">
    <property type="term" value="F:hydrolase activity"/>
    <property type="evidence" value="ECO:0007669"/>
    <property type="project" value="UniProtKB-KW"/>
</dbReference>
<dbReference type="OrthoDB" id="2094269at2759"/>
<dbReference type="AlphaFoldDB" id="A0A132B663"/>
<dbReference type="PANTHER" id="PTHR48070">
    <property type="entry name" value="ESTERASE OVCA2"/>
    <property type="match status" value="1"/>
</dbReference>
<keyword evidence="4" id="KW-1185">Reference proteome</keyword>
<dbReference type="RefSeq" id="XP_018062245.1">
    <property type="nucleotide sequence ID" value="XM_018216357.1"/>
</dbReference>
<dbReference type="InterPro" id="IPR005645">
    <property type="entry name" value="FSH-like_dom"/>
</dbReference>
<dbReference type="InParanoid" id="A0A132B663"/>
<keyword evidence="1" id="KW-0378">Hydrolase</keyword>
<dbReference type="InterPro" id="IPR029058">
    <property type="entry name" value="AB_hydrolase_fold"/>
</dbReference>
<dbReference type="GO" id="GO:0019748">
    <property type="term" value="P:secondary metabolic process"/>
    <property type="evidence" value="ECO:0007669"/>
    <property type="project" value="TreeGrafter"/>
</dbReference>
<organism evidence="3 4">
    <name type="scientific">Mollisia scopiformis</name>
    <name type="common">Conifer needle endophyte fungus</name>
    <name type="synonym">Phialocephala scopiformis</name>
    <dbReference type="NCBI Taxonomy" id="149040"/>
    <lineage>
        <taxon>Eukaryota</taxon>
        <taxon>Fungi</taxon>
        <taxon>Dikarya</taxon>
        <taxon>Ascomycota</taxon>
        <taxon>Pezizomycotina</taxon>
        <taxon>Leotiomycetes</taxon>
        <taxon>Helotiales</taxon>
        <taxon>Mollisiaceae</taxon>
        <taxon>Mollisia</taxon>
    </lineage>
</organism>
<dbReference type="KEGG" id="psco:LY89DRAFT_691556"/>
<dbReference type="SUPFAM" id="SSF53474">
    <property type="entry name" value="alpha/beta-Hydrolases"/>
    <property type="match status" value="1"/>
</dbReference>
<accession>A0A132B663</accession>
<evidence type="ECO:0000313" key="3">
    <source>
        <dbReference type="EMBL" id="KUJ07890.1"/>
    </source>
</evidence>
<dbReference type="EMBL" id="KQ947438">
    <property type="protein sequence ID" value="KUJ07890.1"/>
    <property type="molecule type" value="Genomic_DNA"/>
</dbReference>
<reference evidence="3 4" key="1">
    <citation type="submission" date="2015-10" db="EMBL/GenBank/DDBJ databases">
        <title>Full genome of DAOMC 229536 Phialocephala scopiformis, a fungal endophyte of spruce producing the potent anti-insectan compound rugulosin.</title>
        <authorList>
            <consortium name="DOE Joint Genome Institute"/>
            <person name="Walker A.K."/>
            <person name="Frasz S.L."/>
            <person name="Seifert K.A."/>
            <person name="Miller J.D."/>
            <person name="Mondo S.J."/>
            <person name="Labutti K."/>
            <person name="Lipzen A."/>
            <person name="Dockter R."/>
            <person name="Kennedy M."/>
            <person name="Grigoriev I.V."/>
            <person name="Spatafora J.W."/>
        </authorList>
    </citation>
    <scope>NUCLEOTIDE SEQUENCE [LARGE SCALE GENOMIC DNA]</scope>
    <source>
        <strain evidence="3 4">CBS 120377</strain>
    </source>
</reference>
<evidence type="ECO:0000313" key="4">
    <source>
        <dbReference type="Proteomes" id="UP000070700"/>
    </source>
</evidence>
<dbReference type="GO" id="GO:0005634">
    <property type="term" value="C:nucleus"/>
    <property type="evidence" value="ECO:0007669"/>
    <property type="project" value="TreeGrafter"/>
</dbReference>
<dbReference type="PANTHER" id="PTHR48070:SF7">
    <property type="entry name" value="SERINE HYDROLASE FSH DOMAIN-CONTAINING PROTEIN-RELATED"/>
    <property type="match status" value="1"/>
</dbReference>
<dbReference type="InterPro" id="IPR050593">
    <property type="entry name" value="LovG"/>
</dbReference>
<dbReference type="Proteomes" id="UP000070700">
    <property type="component" value="Unassembled WGS sequence"/>
</dbReference>
<dbReference type="GeneID" id="28826083"/>
<dbReference type="Gene3D" id="3.40.50.1820">
    <property type="entry name" value="alpha/beta hydrolase"/>
    <property type="match status" value="1"/>
</dbReference>
<evidence type="ECO:0000259" key="2">
    <source>
        <dbReference type="Pfam" id="PF03959"/>
    </source>
</evidence>